<keyword evidence="4" id="KW-0067">ATP-binding</keyword>
<accession>A0A645G0K4</accession>
<evidence type="ECO:0000256" key="2">
    <source>
        <dbReference type="ARBA" id="ARBA00022741"/>
    </source>
</evidence>
<keyword evidence="3 6" id="KW-0418">Kinase</keyword>
<feature type="domain" description="GHMP kinase C-terminal" evidence="5">
    <location>
        <begin position="65"/>
        <end position="124"/>
    </location>
</feature>
<proteinExistence type="predicted"/>
<dbReference type="EC" id="2.7.1.39" evidence="6"/>
<dbReference type="AlphaFoldDB" id="A0A645G0K4"/>
<dbReference type="PANTHER" id="PTHR20861">
    <property type="entry name" value="HOMOSERINE/4-DIPHOSPHOCYTIDYL-2-C-METHYL-D-ERYTHRITOL KINASE"/>
    <property type="match status" value="1"/>
</dbReference>
<dbReference type="PRINTS" id="PR00958">
    <property type="entry name" value="HOMSERKINASE"/>
</dbReference>
<gene>
    <name evidence="6" type="primary">thrB_25</name>
    <name evidence="6" type="ORF">SDC9_167747</name>
</gene>
<keyword evidence="2" id="KW-0547">Nucleotide-binding</keyword>
<evidence type="ECO:0000313" key="6">
    <source>
        <dbReference type="EMBL" id="MPN20368.1"/>
    </source>
</evidence>
<organism evidence="6">
    <name type="scientific">bioreactor metagenome</name>
    <dbReference type="NCBI Taxonomy" id="1076179"/>
    <lineage>
        <taxon>unclassified sequences</taxon>
        <taxon>metagenomes</taxon>
        <taxon>ecological metagenomes</taxon>
    </lineage>
</organism>
<evidence type="ECO:0000256" key="4">
    <source>
        <dbReference type="ARBA" id="ARBA00022840"/>
    </source>
</evidence>
<dbReference type="GO" id="GO:0004413">
    <property type="term" value="F:homoserine kinase activity"/>
    <property type="evidence" value="ECO:0007669"/>
    <property type="project" value="UniProtKB-EC"/>
</dbReference>
<dbReference type="PANTHER" id="PTHR20861:SF1">
    <property type="entry name" value="HOMOSERINE KINASE"/>
    <property type="match status" value="1"/>
</dbReference>
<evidence type="ECO:0000256" key="3">
    <source>
        <dbReference type="ARBA" id="ARBA00022777"/>
    </source>
</evidence>
<dbReference type="Gene3D" id="3.30.70.890">
    <property type="entry name" value="GHMP kinase, C-terminal domain"/>
    <property type="match status" value="1"/>
</dbReference>
<reference evidence="6" key="1">
    <citation type="submission" date="2019-08" db="EMBL/GenBank/DDBJ databases">
        <authorList>
            <person name="Kucharzyk K."/>
            <person name="Murdoch R.W."/>
            <person name="Higgins S."/>
            <person name="Loffler F."/>
        </authorList>
    </citation>
    <scope>NUCLEOTIDE SEQUENCE</scope>
</reference>
<protein>
    <submittedName>
        <fullName evidence="6">Homoserine kinase</fullName>
        <ecNumber evidence="6">2.7.1.39</ecNumber>
    </submittedName>
</protein>
<dbReference type="InterPro" id="IPR036554">
    <property type="entry name" value="GHMP_kinase_C_sf"/>
</dbReference>
<sequence length="160" mass="18160">MTTAIYENHSVYFDKINIKEGVKFCSLIPDFRLSTEKSRAVLPKEVSYKDAIFNVGRVSLMITSLMNGNFDMLKVACQDKLHQPYRGKLIESYEEVVNTSKELGALGVFLSGAGPTIMTLLEEKNMEFYNNIKSALKSLNGEWIIKELYLDLKGATVREY</sequence>
<evidence type="ECO:0000259" key="5">
    <source>
        <dbReference type="Pfam" id="PF08544"/>
    </source>
</evidence>
<dbReference type="SUPFAM" id="SSF55060">
    <property type="entry name" value="GHMP Kinase, C-terminal domain"/>
    <property type="match status" value="1"/>
</dbReference>
<name>A0A645G0K4_9ZZZZ</name>
<evidence type="ECO:0000256" key="1">
    <source>
        <dbReference type="ARBA" id="ARBA00022679"/>
    </source>
</evidence>
<dbReference type="EMBL" id="VSSQ01068117">
    <property type="protein sequence ID" value="MPN20368.1"/>
    <property type="molecule type" value="Genomic_DNA"/>
</dbReference>
<dbReference type="Pfam" id="PF08544">
    <property type="entry name" value="GHMP_kinases_C"/>
    <property type="match status" value="1"/>
</dbReference>
<keyword evidence="1 6" id="KW-0808">Transferase</keyword>
<comment type="caution">
    <text evidence="6">The sequence shown here is derived from an EMBL/GenBank/DDBJ whole genome shotgun (WGS) entry which is preliminary data.</text>
</comment>
<dbReference type="GO" id="GO:0005524">
    <property type="term" value="F:ATP binding"/>
    <property type="evidence" value="ECO:0007669"/>
    <property type="project" value="UniProtKB-KW"/>
</dbReference>
<dbReference type="InterPro" id="IPR013750">
    <property type="entry name" value="GHMP_kinase_C_dom"/>
</dbReference>